<protein>
    <submittedName>
        <fullName evidence="2">Uncharacterized protein</fullName>
    </submittedName>
</protein>
<keyword evidence="1" id="KW-1133">Transmembrane helix</keyword>
<sequence length="341" mass="37139">MEPRKQGTWRFWPSGPGWALVTSTILLAALVTGFFLLREFADWPGADLEPGVLIAILVISSVPVLLMLLEAVAARGGSLGGFGFTLNFGAVAEAAAEQPPTGDVPRNMGASEGLDIADSAGPQVLDAINEFAKNEVAIIDLQDGTAWWETRLAVVCAGARRLGSPRAIAFVATDAGRPRVFQGWAEPAHMLNALAASDQALRQALDRAAVFAAQWNQVLQPTPAATGNPQYQNLAFTGAVRRTDTHEQILLHEMHALEKTGPKKISIIRLNDLFRAFLNTETLDESLPEEQWLRTVFCTRTDYLAVTRRGRYMGLASRTTLLTDLYRNRLFPGLNCDDARG</sequence>
<evidence type="ECO:0000313" key="2">
    <source>
        <dbReference type="EMBL" id="MEB8338470.1"/>
    </source>
</evidence>
<name>A0ABU6F389_9ACTN</name>
<accession>A0ABU6F389</accession>
<dbReference type="EMBL" id="JAOZYC010000094">
    <property type="protein sequence ID" value="MEB8338470.1"/>
    <property type="molecule type" value="Genomic_DNA"/>
</dbReference>
<keyword evidence="3" id="KW-1185">Reference proteome</keyword>
<dbReference type="RefSeq" id="WP_326016266.1">
    <property type="nucleotide sequence ID" value="NZ_JAOZYC010000094.1"/>
</dbReference>
<organism evidence="2 3">
    <name type="scientific">Streptomyces endophyticus</name>
    <dbReference type="NCBI Taxonomy" id="714166"/>
    <lineage>
        <taxon>Bacteria</taxon>
        <taxon>Bacillati</taxon>
        <taxon>Actinomycetota</taxon>
        <taxon>Actinomycetes</taxon>
        <taxon>Kitasatosporales</taxon>
        <taxon>Streptomycetaceae</taxon>
        <taxon>Streptomyces</taxon>
    </lineage>
</organism>
<feature type="transmembrane region" description="Helical" evidence="1">
    <location>
        <begin position="20"/>
        <end position="38"/>
    </location>
</feature>
<evidence type="ECO:0000256" key="1">
    <source>
        <dbReference type="SAM" id="Phobius"/>
    </source>
</evidence>
<keyword evidence="1" id="KW-0472">Membrane</keyword>
<gene>
    <name evidence="2" type="ORF">OKJ99_13275</name>
</gene>
<feature type="transmembrane region" description="Helical" evidence="1">
    <location>
        <begin position="50"/>
        <end position="69"/>
    </location>
</feature>
<evidence type="ECO:0000313" key="3">
    <source>
        <dbReference type="Proteomes" id="UP001354931"/>
    </source>
</evidence>
<reference evidence="2 3" key="1">
    <citation type="submission" date="2022-10" db="EMBL/GenBank/DDBJ databases">
        <authorList>
            <person name="Xie J."/>
            <person name="Shen N."/>
        </authorList>
    </citation>
    <scope>NUCLEOTIDE SEQUENCE [LARGE SCALE GENOMIC DNA]</scope>
    <source>
        <strain evidence="2 3">YIM65594</strain>
    </source>
</reference>
<keyword evidence="1" id="KW-0812">Transmembrane</keyword>
<proteinExistence type="predicted"/>
<comment type="caution">
    <text evidence="2">The sequence shown here is derived from an EMBL/GenBank/DDBJ whole genome shotgun (WGS) entry which is preliminary data.</text>
</comment>
<dbReference type="Proteomes" id="UP001354931">
    <property type="component" value="Unassembled WGS sequence"/>
</dbReference>